<dbReference type="EMBL" id="LVJN01000019">
    <property type="protein sequence ID" value="OSM04025.1"/>
    <property type="molecule type" value="Genomic_DNA"/>
</dbReference>
<dbReference type="Proteomes" id="UP000194003">
    <property type="component" value="Unassembled WGS sequence"/>
</dbReference>
<dbReference type="AlphaFoldDB" id="A0A1Y2K3Q7"/>
<dbReference type="Pfam" id="PF04319">
    <property type="entry name" value="NifZ"/>
    <property type="match status" value="1"/>
</dbReference>
<evidence type="ECO:0000256" key="2">
    <source>
        <dbReference type="ARBA" id="ARBA00023231"/>
    </source>
</evidence>
<keyword evidence="2" id="KW-0535">Nitrogen fixation</keyword>
<gene>
    <name evidence="3" type="ORF">MAIT1_03719</name>
</gene>
<comment type="caution">
    <text evidence="3">The sequence shown here is derived from an EMBL/GenBank/DDBJ whole genome shotgun (WGS) entry which is preliminary data.</text>
</comment>
<evidence type="ECO:0000256" key="1">
    <source>
        <dbReference type="ARBA" id="ARBA00008027"/>
    </source>
</evidence>
<dbReference type="STRING" id="1434232.MAIT1_03719"/>
<dbReference type="GO" id="GO:0009399">
    <property type="term" value="P:nitrogen fixation"/>
    <property type="evidence" value="ECO:0007669"/>
    <property type="project" value="InterPro"/>
</dbReference>
<accession>A0A1Y2K3Q7</accession>
<name>A0A1Y2K3Q7_9PROT</name>
<organism evidence="3 4">
    <name type="scientific">Magnetofaba australis IT-1</name>
    <dbReference type="NCBI Taxonomy" id="1434232"/>
    <lineage>
        <taxon>Bacteria</taxon>
        <taxon>Pseudomonadati</taxon>
        <taxon>Pseudomonadota</taxon>
        <taxon>Magnetococcia</taxon>
        <taxon>Magnetococcales</taxon>
        <taxon>Magnetococcaceae</taxon>
        <taxon>Magnetofaba</taxon>
    </lineage>
</organism>
<reference evidence="3 4" key="1">
    <citation type="journal article" date="2016" name="BMC Genomics">
        <title>Combined genomic and structural analyses of a cultured magnetotactic bacterium reveals its niche adaptation to a dynamic environment.</title>
        <authorList>
            <person name="Araujo A.C."/>
            <person name="Morillo V."/>
            <person name="Cypriano J."/>
            <person name="Teixeira L.C."/>
            <person name="Leao P."/>
            <person name="Lyra S."/>
            <person name="Almeida L.G."/>
            <person name="Bazylinski D.A."/>
            <person name="Vasconcellos A.T."/>
            <person name="Abreu F."/>
            <person name="Lins U."/>
        </authorList>
    </citation>
    <scope>NUCLEOTIDE SEQUENCE [LARGE SCALE GENOMIC DNA]</scope>
    <source>
        <strain evidence="3 4">IT-1</strain>
    </source>
</reference>
<evidence type="ECO:0000313" key="4">
    <source>
        <dbReference type="Proteomes" id="UP000194003"/>
    </source>
</evidence>
<comment type="similarity">
    <text evidence="1">Belongs to the NifZ family.</text>
</comment>
<proteinExistence type="inferred from homology"/>
<evidence type="ECO:0000313" key="3">
    <source>
        <dbReference type="EMBL" id="OSM04025.1"/>
    </source>
</evidence>
<sequence length="174" mass="20116">MDMIDQKFEYGQQVRLIRAIRNDGTFPGRRPGEKLAPRGALGYVRNVGTFLQDQVIYEVHFIDMDLRVGCREQELQDAEEPWVETVFDKRDRVMPIITLARGEEVLVAEGEVGEVEEIHDENPEKVAYTVQFGERHFRIPERALTEAPEIAEERRREYTEEYVGVLDRPAPLGA</sequence>
<dbReference type="RefSeq" id="WP_198947859.1">
    <property type="nucleotide sequence ID" value="NZ_LVJN01000019.1"/>
</dbReference>
<keyword evidence="4" id="KW-1185">Reference proteome</keyword>
<protein>
    <submittedName>
        <fullName evidence="3">Putative NifZ family protein</fullName>
    </submittedName>
</protein>
<dbReference type="InterPro" id="IPR007415">
    <property type="entry name" value="Nitrogenase_MoFe_mat_NifZ"/>
</dbReference>